<gene>
    <name evidence="3" type="ORF">Zmor_007493</name>
</gene>
<reference evidence="3" key="1">
    <citation type="journal article" date="2023" name="G3 (Bethesda)">
        <title>Whole genome assemblies of Zophobas morio and Tenebrio molitor.</title>
        <authorList>
            <person name="Kaur S."/>
            <person name="Stinson S.A."/>
            <person name="diCenzo G.C."/>
        </authorList>
    </citation>
    <scope>NUCLEOTIDE SEQUENCE</scope>
    <source>
        <strain evidence="3">QUZm001</strain>
    </source>
</reference>
<dbReference type="SUPFAM" id="SSF82895">
    <property type="entry name" value="TSP-1 type 1 repeat"/>
    <property type="match status" value="1"/>
</dbReference>
<proteinExistence type="predicted"/>
<accession>A0AA38MPM6</accession>
<dbReference type="InterPro" id="IPR000884">
    <property type="entry name" value="TSP1_rpt"/>
</dbReference>
<dbReference type="AlphaFoldDB" id="A0AA38MPM6"/>
<protein>
    <submittedName>
        <fullName evidence="3">Uncharacterized protein</fullName>
    </submittedName>
</protein>
<evidence type="ECO:0000256" key="1">
    <source>
        <dbReference type="SAM" id="MobiDB-lite"/>
    </source>
</evidence>
<dbReference type="SMART" id="SM00209">
    <property type="entry name" value="TSP1"/>
    <property type="match status" value="1"/>
</dbReference>
<sequence>MKLLPLYLIVSATFLVQSFHSAQTTPLENSAYPLQGYRRIAFPQSKDNTLHKKRKPKPLALSEIRNVLTSILQEVAAPLKEQKRDTKSHKHSMAKGGRKAVAHKSRAILPEWNKWTDWSSCSVSCGKGREIRWRHCMNNCNGVETEMEEKACQLPACIGKLFGLIKL</sequence>
<dbReference type="Gene3D" id="2.20.100.10">
    <property type="entry name" value="Thrombospondin type-1 (TSP1) repeat"/>
    <property type="match status" value="1"/>
</dbReference>
<evidence type="ECO:0000256" key="2">
    <source>
        <dbReference type="SAM" id="SignalP"/>
    </source>
</evidence>
<evidence type="ECO:0000313" key="4">
    <source>
        <dbReference type="Proteomes" id="UP001168821"/>
    </source>
</evidence>
<feature type="compositionally biased region" description="Basic residues" evidence="1">
    <location>
        <begin position="86"/>
        <end position="100"/>
    </location>
</feature>
<name>A0AA38MPM6_9CUCU</name>
<dbReference type="EMBL" id="JALNTZ010000002">
    <property type="protein sequence ID" value="KAJ3663188.1"/>
    <property type="molecule type" value="Genomic_DNA"/>
</dbReference>
<dbReference type="PROSITE" id="PS50092">
    <property type="entry name" value="TSP1"/>
    <property type="match status" value="1"/>
</dbReference>
<keyword evidence="4" id="KW-1185">Reference proteome</keyword>
<dbReference type="Pfam" id="PF00090">
    <property type="entry name" value="TSP_1"/>
    <property type="match status" value="1"/>
</dbReference>
<organism evidence="3 4">
    <name type="scientific">Zophobas morio</name>
    <dbReference type="NCBI Taxonomy" id="2755281"/>
    <lineage>
        <taxon>Eukaryota</taxon>
        <taxon>Metazoa</taxon>
        <taxon>Ecdysozoa</taxon>
        <taxon>Arthropoda</taxon>
        <taxon>Hexapoda</taxon>
        <taxon>Insecta</taxon>
        <taxon>Pterygota</taxon>
        <taxon>Neoptera</taxon>
        <taxon>Endopterygota</taxon>
        <taxon>Coleoptera</taxon>
        <taxon>Polyphaga</taxon>
        <taxon>Cucujiformia</taxon>
        <taxon>Tenebrionidae</taxon>
        <taxon>Zophobas</taxon>
    </lineage>
</organism>
<feature type="chain" id="PRO_5041214502" evidence="2">
    <location>
        <begin position="25"/>
        <end position="167"/>
    </location>
</feature>
<dbReference type="Proteomes" id="UP001168821">
    <property type="component" value="Unassembled WGS sequence"/>
</dbReference>
<keyword evidence="2" id="KW-0732">Signal</keyword>
<comment type="caution">
    <text evidence="3">The sequence shown here is derived from an EMBL/GenBank/DDBJ whole genome shotgun (WGS) entry which is preliminary data.</text>
</comment>
<evidence type="ECO:0000313" key="3">
    <source>
        <dbReference type="EMBL" id="KAJ3663188.1"/>
    </source>
</evidence>
<dbReference type="InterPro" id="IPR036383">
    <property type="entry name" value="TSP1_rpt_sf"/>
</dbReference>
<feature type="signal peptide" evidence="2">
    <location>
        <begin position="1"/>
        <end position="24"/>
    </location>
</feature>
<feature type="region of interest" description="Disordered" evidence="1">
    <location>
        <begin position="79"/>
        <end position="100"/>
    </location>
</feature>